<organism evidence="1 2">
    <name type="scientific">Methylorubrum extorquens (strain DSM 6343 / CIP 106787 / DM4)</name>
    <name type="common">Methylobacterium extorquens</name>
    <dbReference type="NCBI Taxonomy" id="661410"/>
    <lineage>
        <taxon>Bacteria</taxon>
        <taxon>Pseudomonadati</taxon>
        <taxon>Pseudomonadota</taxon>
        <taxon>Alphaproteobacteria</taxon>
        <taxon>Hyphomicrobiales</taxon>
        <taxon>Methylobacteriaceae</taxon>
        <taxon>Methylorubrum</taxon>
    </lineage>
</organism>
<evidence type="ECO:0000313" key="1">
    <source>
        <dbReference type="EMBL" id="CAX23248.1"/>
    </source>
</evidence>
<name>C7CHG4_METED</name>
<proteinExistence type="predicted"/>
<sequence>MTRSMDLETSISTLPAYLPAFAPAFWNDPDASDGYRRPSTRSRGSARASLAVGSGDVLRILHVESGLEYNWAVVIDGLMNPQYLVEQPDTVHFYDFDGTLRQHTFDFFLLTSTGRRIYIQVKPMEIVERHLWEPTIELIASQMSADDVDEVLLLTDAELHPDTIANAKLLRHVRRCFPLEAENVVLDLAENSSGFATIGDLVASSGLDGIAFVAALRLVDCGRLVVLDEGRIGYGSRVRVAEPAPGEAEADV</sequence>
<dbReference type="EMBL" id="FP103042">
    <property type="protein sequence ID" value="CAX23248.1"/>
    <property type="molecule type" value="Genomic_DNA"/>
</dbReference>
<dbReference type="HOGENOM" id="CLU_1101840_0_0_5"/>
<dbReference type="Proteomes" id="UP000008070">
    <property type="component" value="Chromosome"/>
</dbReference>
<evidence type="ECO:0008006" key="3">
    <source>
        <dbReference type="Google" id="ProtNLM"/>
    </source>
</evidence>
<gene>
    <name evidence="1" type="ORF">METD_I1651</name>
</gene>
<dbReference type="KEGG" id="mdi:METDI1651"/>
<dbReference type="AlphaFoldDB" id="C7CHG4"/>
<reference evidence="2" key="1">
    <citation type="journal article" date="2009" name="PLoS ONE">
        <title>Methylobacterium genome sequences: a reference blueprint to investigate microbial metabolism of C1 compounds from natural and industrial sources.</title>
        <authorList>
            <person name="Vuilleumier S."/>
            <person name="Chistoserdova L."/>
            <person name="Lee M.-C."/>
            <person name="Bringel F."/>
            <person name="Lajus A."/>
            <person name="Zhou Y."/>
            <person name="Gourion B."/>
            <person name="Barbe V."/>
            <person name="Chang J."/>
            <person name="Cruveiller S."/>
            <person name="Dossat C."/>
            <person name="Gillett W."/>
            <person name="Gruffaz C."/>
            <person name="Haugen E."/>
            <person name="Hourcade E."/>
            <person name="Levy R."/>
            <person name="Mangenot S."/>
            <person name="Muller E."/>
            <person name="Nadalig T."/>
            <person name="Pagni M."/>
            <person name="Penny C."/>
            <person name="Peyraud R."/>
            <person name="Robinson D.G."/>
            <person name="Roche D."/>
            <person name="Rouy Z."/>
            <person name="Saenampechek C."/>
            <person name="Salvignol G."/>
            <person name="Vallenet D."/>
            <person name="Wu Z."/>
            <person name="Marx C.J."/>
            <person name="Vorholt J.A."/>
            <person name="Olson M.V."/>
            <person name="Kaul R."/>
            <person name="Weissenbach J."/>
            <person name="Medigue C."/>
            <person name="Lidstrom M.E."/>
        </authorList>
    </citation>
    <scope>NUCLEOTIDE SEQUENCE [LARGE SCALE GENOMIC DNA]</scope>
    <source>
        <strain evidence="2">DSM 6343 / CIP 106787 / DM4</strain>
    </source>
</reference>
<protein>
    <recommendedName>
        <fullName evidence="3">TnsA endonuclease N-terminal domain-containing protein</fullName>
    </recommendedName>
</protein>
<accession>C7CHG4</accession>
<evidence type="ECO:0000313" key="2">
    <source>
        <dbReference type="Proteomes" id="UP000008070"/>
    </source>
</evidence>